<dbReference type="EMBL" id="BAAANE010000004">
    <property type="protein sequence ID" value="GAA1632465.1"/>
    <property type="molecule type" value="Genomic_DNA"/>
</dbReference>
<dbReference type="PRINTS" id="PR01217">
    <property type="entry name" value="PRICHEXTENSN"/>
</dbReference>
<feature type="compositionally biased region" description="Low complexity" evidence="1">
    <location>
        <begin position="355"/>
        <end position="468"/>
    </location>
</feature>
<organism evidence="3 4">
    <name type="scientific">Kribbella alba</name>
    <dbReference type="NCBI Taxonomy" id="190197"/>
    <lineage>
        <taxon>Bacteria</taxon>
        <taxon>Bacillati</taxon>
        <taxon>Actinomycetota</taxon>
        <taxon>Actinomycetes</taxon>
        <taxon>Propionibacteriales</taxon>
        <taxon>Kribbellaceae</taxon>
        <taxon>Kribbella</taxon>
    </lineage>
</organism>
<reference evidence="3 4" key="1">
    <citation type="journal article" date="2019" name="Int. J. Syst. Evol. Microbiol.">
        <title>The Global Catalogue of Microorganisms (GCM) 10K type strain sequencing project: providing services to taxonomists for standard genome sequencing and annotation.</title>
        <authorList>
            <consortium name="The Broad Institute Genomics Platform"/>
            <consortium name="The Broad Institute Genome Sequencing Center for Infectious Disease"/>
            <person name="Wu L."/>
            <person name="Ma J."/>
        </authorList>
    </citation>
    <scope>NUCLEOTIDE SEQUENCE [LARGE SCALE GENOMIC DNA]</scope>
    <source>
        <strain evidence="3 4">JCM 14306</strain>
    </source>
</reference>
<evidence type="ECO:0000256" key="1">
    <source>
        <dbReference type="SAM" id="MobiDB-lite"/>
    </source>
</evidence>
<evidence type="ECO:0008006" key="5">
    <source>
        <dbReference type="Google" id="ProtNLM"/>
    </source>
</evidence>
<feature type="compositionally biased region" description="Polar residues" evidence="1">
    <location>
        <begin position="313"/>
        <end position="345"/>
    </location>
</feature>
<name>A0ABN2F660_9ACTN</name>
<evidence type="ECO:0000256" key="2">
    <source>
        <dbReference type="SAM" id="Phobius"/>
    </source>
</evidence>
<keyword evidence="4" id="KW-1185">Reference proteome</keyword>
<feature type="compositionally biased region" description="Low complexity" evidence="1">
    <location>
        <begin position="247"/>
        <end position="261"/>
    </location>
</feature>
<evidence type="ECO:0000313" key="3">
    <source>
        <dbReference type="EMBL" id="GAA1632465.1"/>
    </source>
</evidence>
<evidence type="ECO:0000313" key="4">
    <source>
        <dbReference type="Proteomes" id="UP001501319"/>
    </source>
</evidence>
<gene>
    <name evidence="3" type="ORF">GCM10009744_21040</name>
</gene>
<feature type="compositionally biased region" description="Polar residues" evidence="1">
    <location>
        <begin position="499"/>
        <end position="511"/>
    </location>
</feature>
<sequence>MAERFDLDAIEADDALLDLLAAGGESAWEAGEHDPALRLLADLRLAVEVEDELPVETIDDPESFLARCAALNPTMDPFARKMAARGLALGVAAVAALSVSGVAAAVTGDPLSPYEKVIEKVVDGLRPQTSYPKEQLDGLGLPVADRTKIVKVAKDFQRRQEEQQAIKDAQQQGNLAGIGSGPLDLVAVPKPALARTTPPFLEKPAPVEIPVPAPTEPTQTDKPPVPPPADPTTSPTTDTTTPPPSDPATTPTTPAPTDTPTDPQPAQPTEAVPPDNGTTGTGDPAPAEQPTPAPSGAVVDGTQPGTDSGFPTGGTTTADTQSGSAPAGDAQTQPADQTPADQSAAGQLAADQSVAGQLAADQLAADQPAADQSAADQTVVDQPAADQPAADQPAADQPAADQPAADQPAADQPAADQPAADQPAADQPAADQPAADQPAVDQPAADQPAADQPAADQPAADQPAADQPAGEDPPSQVVPELPALAEAPAERLEEYSGKATESSAKHSSGTVSLGWAKDAGKYAAGRHSSGEYAEGKHAAVTRAHGSMAPVTLRQILQVLNRPTTGY</sequence>
<feature type="transmembrane region" description="Helical" evidence="2">
    <location>
        <begin position="87"/>
        <end position="106"/>
    </location>
</feature>
<dbReference type="RefSeq" id="WP_344110840.1">
    <property type="nucleotide sequence ID" value="NZ_BAAANE010000004.1"/>
</dbReference>
<keyword evidence="2" id="KW-1133">Transmembrane helix</keyword>
<dbReference type="Proteomes" id="UP001501319">
    <property type="component" value="Unassembled WGS sequence"/>
</dbReference>
<accession>A0ABN2F660</accession>
<feature type="region of interest" description="Disordered" evidence="1">
    <location>
        <begin position="197"/>
        <end position="515"/>
    </location>
</feature>
<proteinExistence type="predicted"/>
<protein>
    <recommendedName>
        <fullName evidence="5">Anti-sigma-D factor RsdA sigma factor binding region domain-containing protein</fullName>
    </recommendedName>
</protein>
<keyword evidence="2" id="KW-0472">Membrane</keyword>
<keyword evidence="2" id="KW-0812">Transmembrane</keyword>
<feature type="compositionally biased region" description="Low complexity" evidence="1">
    <location>
        <begin position="231"/>
        <end position="240"/>
    </location>
</feature>
<comment type="caution">
    <text evidence="3">The sequence shown here is derived from an EMBL/GenBank/DDBJ whole genome shotgun (WGS) entry which is preliminary data.</text>
</comment>